<protein>
    <submittedName>
        <fullName evidence="2">Uncharacterized protein</fullName>
    </submittedName>
</protein>
<evidence type="ECO:0000313" key="1">
    <source>
        <dbReference type="Proteomes" id="UP000887580"/>
    </source>
</evidence>
<sequence>MAAVKLNCDILHEVLLRCLEKGDIETLTKFMLNGKQPFEVAIKYFSKAFFARTNDKWVHIKIREGVVERKHWIPLDFVFFKALIKAIGNAELKIKNSTCSEIVKMLSSKNLKYLTISHRPNETQKMFLKRCRAVESVHLRTCEDETDIHEILPLIQSSCTKLKITSKVESTFRSCLKAPKMSFIKEWKISAKGFEGKQFFDFINENLPNLESIEAMFWDLDFNRVLTFSNNGHKYLIKNSPKFHGIIEFKCKVYPISFEKIFQEMNGQPNVIADQTIIKKSVYVTDNLIFKYVFEKKKSSRQKQTSRMSTGGMIPRRVIPRR</sequence>
<proteinExistence type="predicted"/>
<name>A0AC35G864_9BILA</name>
<accession>A0AC35G864</accession>
<evidence type="ECO:0000313" key="2">
    <source>
        <dbReference type="WBParaSite" id="PS1159_v2.g24849.t1"/>
    </source>
</evidence>
<reference evidence="2" key="1">
    <citation type="submission" date="2022-11" db="UniProtKB">
        <authorList>
            <consortium name="WormBaseParasite"/>
        </authorList>
    </citation>
    <scope>IDENTIFICATION</scope>
</reference>
<organism evidence="1 2">
    <name type="scientific">Panagrolaimus sp. PS1159</name>
    <dbReference type="NCBI Taxonomy" id="55785"/>
    <lineage>
        <taxon>Eukaryota</taxon>
        <taxon>Metazoa</taxon>
        <taxon>Ecdysozoa</taxon>
        <taxon>Nematoda</taxon>
        <taxon>Chromadorea</taxon>
        <taxon>Rhabditida</taxon>
        <taxon>Tylenchina</taxon>
        <taxon>Panagrolaimomorpha</taxon>
        <taxon>Panagrolaimoidea</taxon>
        <taxon>Panagrolaimidae</taxon>
        <taxon>Panagrolaimus</taxon>
    </lineage>
</organism>
<dbReference type="Proteomes" id="UP000887580">
    <property type="component" value="Unplaced"/>
</dbReference>
<dbReference type="WBParaSite" id="PS1159_v2.g24849.t1">
    <property type="protein sequence ID" value="PS1159_v2.g24849.t1"/>
    <property type="gene ID" value="PS1159_v2.g24849"/>
</dbReference>